<dbReference type="InterPro" id="IPR037479">
    <property type="entry name" value="Tauto_MSAD"/>
</dbReference>
<dbReference type="PANTHER" id="PTHR38460:SF1">
    <property type="entry name" value="TAUTOMERASE YOLI-RELATED"/>
    <property type="match status" value="1"/>
</dbReference>
<protein>
    <submittedName>
        <fullName evidence="1">Tautomerase family protein</fullName>
    </submittedName>
</protein>
<dbReference type="InterPro" id="IPR014347">
    <property type="entry name" value="Tautomerase/MIF_sf"/>
</dbReference>
<reference evidence="1" key="1">
    <citation type="submission" date="2020-05" db="EMBL/GenBank/DDBJ databases">
        <title>Identification of trans-AT polyketide cluster in two marine bacteria, producers of a novel glutaramide-containing polyketide sesbanimide D and analogs.</title>
        <authorList>
            <person name="Kacar D."/>
            <person name="Rodriguez P."/>
            <person name="Canedo L."/>
            <person name="Gonzalez E."/>
            <person name="Galan B."/>
            <person name="De La Calle F."/>
            <person name="Garcia J.L."/>
        </authorList>
    </citation>
    <scope>NUCLEOTIDE SEQUENCE</scope>
    <source>
        <strain evidence="1">PHM038</strain>
    </source>
</reference>
<dbReference type="EMBL" id="JABFCZ010000039">
    <property type="protein sequence ID" value="MBD1549465.1"/>
    <property type="molecule type" value="Genomic_DNA"/>
</dbReference>
<dbReference type="RefSeq" id="WP_190294155.1">
    <property type="nucleotide sequence ID" value="NZ_JABFCZ010000039.1"/>
</dbReference>
<gene>
    <name evidence="1" type="ORF">HK439_24670</name>
</gene>
<dbReference type="Proteomes" id="UP000598467">
    <property type="component" value="Unassembled WGS sequence"/>
</dbReference>
<comment type="caution">
    <text evidence="1">The sequence shown here is derived from an EMBL/GenBank/DDBJ whole genome shotgun (WGS) entry which is preliminary data.</text>
</comment>
<sequence>MPMVRIDHTRRDDPDFAGKASETVRSALETAFSVPREDFFQVVTAHEFGSGLFGPQRFLDIEHTQDLVFVQITCATGRSKEQKIALFQAISSGLAGETGMRPDDVIINLVENQRENWSFGRGEAPFA</sequence>
<proteinExistence type="predicted"/>
<dbReference type="Gene3D" id="3.30.429.10">
    <property type="entry name" value="Macrophage Migration Inhibitory Factor"/>
    <property type="match status" value="1"/>
</dbReference>
<dbReference type="SUPFAM" id="SSF55331">
    <property type="entry name" value="Tautomerase/MIF"/>
    <property type="match status" value="1"/>
</dbReference>
<dbReference type="PANTHER" id="PTHR38460">
    <property type="entry name" value="TAUTOMERASE YOLI-RELATED"/>
    <property type="match status" value="1"/>
</dbReference>
<organism evidence="1 2">
    <name type="scientific">Roseibium aggregatum</name>
    <dbReference type="NCBI Taxonomy" id="187304"/>
    <lineage>
        <taxon>Bacteria</taxon>
        <taxon>Pseudomonadati</taxon>
        <taxon>Pseudomonadota</taxon>
        <taxon>Alphaproteobacteria</taxon>
        <taxon>Hyphomicrobiales</taxon>
        <taxon>Stappiaceae</taxon>
        <taxon>Roseibium</taxon>
    </lineage>
</organism>
<dbReference type="Pfam" id="PF14552">
    <property type="entry name" value="Tautomerase_2"/>
    <property type="match status" value="1"/>
</dbReference>
<accession>A0A926P3I4</accession>
<name>A0A926P3I4_9HYPH</name>
<dbReference type="AlphaFoldDB" id="A0A926P3I4"/>
<evidence type="ECO:0000313" key="1">
    <source>
        <dbReference type="EMBL" id="MBD1549465.1"/>
    </source>
</evidence>
<evidence type="ECO:0000313" key="2">
    <source>
        <dbReference type="Proteomes" id="UP000598467"/>
    </source>
</evidence>